<evidence type="ECO:0000259" key="7">
    <source>
        <dbReference type="Pfam" id="PF00703"/>
    </source>
</evidence>
<evidence type="ECO:0000256" key="4">
    <source>
        <dbReference type="ARBA" id="ARBA00022801"/>
    </source>
</evidence>
<dbReference type="AlphaFoldDB" id="A0A9D2L243"/>
<reference evidence="9" key="1">
    <citation type="journal article" date="2021" name="PeerJ">
        <title>Extensive microbial diversity within the chicken gut microbiome revealed by metagenomics and culture.</title>
        <authorList>
            <person name="Gilroy R."/>
            <person name="Ravi A."/>
            <person name="Getino M."/>
            <person name="Pursley I."/>
            <person name="Horton D.L."/>
            <person name="Alikhan N.F."/>
            <person name="Baker D."/>
            <person name="Gharbi K."/>
            <person name="Hall N."/>
            <person name="Watson M."/>
            <person name="Adriaenssens E.M."/>
            <person name="Foster-Nyarko E."/>
            <person name="Jarju S."/>
            <person name="Secka A."/>
            <person name="Antonio M."/>
            <person name="Oren A."/>
            <person name="Chaudhuri R.R."/>
            <person name="La Ragione R."/>
            <person name="Hildebrand F."/>
            <person name="Pallen M.J."/>
        </authorList>
    </citation>
    <scope>NUCLEOTIDE SEQUENCE</scope>
    <source>
        <strain evidence="9">CHK169-11906</strain>
    </source>
</reference>
<comment type="similarity">
    <text evidence="2">Belongs to the glycosyl hydrolase 2 family.</text>
</comment>
<dbReference type="InterPro" id="IPR050347">
    <property type="entry name" value="Bact_Beta-galactosidase"/>
</dbReference>
<dbReference type="InterPro" id="IPR006102">
    <property type="entry name" value="Ig-like_GH2"/>
</dbReference>
<evidence type="ECO:0000256" key="3">
    <source>
        <dbReference type="ARBA" id="ARBA00012756"/>
    </source>
</evidence>
<dbReference type="PANTHER" id="PTHR46323">
    <property type="entry name" value="BETA-GALACTOSIDASE"/>
    <property type="match status" value="1"/>
</dbReference>
<feature type="domain" description="Glycoside hydrolase family 2 immunoglobulin-like beta-sandwich" evidence="7">
    <location>
        <begin position="171"/>
        <end position="278"/>
    </location>
</feature>
<comment type="caution">
    <text evidence="9">The sequence shown here is derived from an EMBL/GenBank/DDBJ whole genome shotgun (WGS) entry which is preliminary data.</text>
</comment>
<dbReference type="GO" id="GO:0009341">
    <property type="term" value="C:beta-galactosidase complex"/>
    <property type="evidence" value="ECO:0007669"/>
    <property type="project" value="TreeGrafter"/>
</dbReference>
<keyword evidence="6" id="KW-0732">Signal</keyword>
<dbReference type="Pfam" id="PF00703">
    <property type="entry name" value="Glyco_hydro_2"/>
    <property type="match status" value="1"/>
</dbReference>
<dbReference type="SUPFAM" id="SSF49785">
    <property type="entry name" value="Galactose-binding domain-like"/>
    <property type="match status" value="1"/>
</dbReference>
<dbReference type="SUPFAM" id="SSF51445">
    <property type="entry name" value="(Trans)glycosidases"/>
    <property type="match status" value="1"/>
</dbReference>
<evidence type="ECO:0000313" key="10">
    <source>
        <dbReference type="Proteomes" id="UP000824259"/>
    </source>
</evidence>
<dbReference type="InterPro" id="IPR008979">
    <property type="entry name" value="Galactose-bd-like_sf"/>
</dbReference>
<proteinExistence type="inferred from homology"/>
<dbReference type="InterPro" id="IPR013783">
    <property type="entry name" value="Ig-like_fold"/>
</dbReference>
<dbReference type="PANTHER" id="PTHR46323:SF2">
    <property type="entry name" value="BETA-GALACTOSIDASE"/>
    <property type="match status" value="1"/>
</dbReference>
<dbReference type="EC" id="3.2.1.23" evidence="3"/>
<dbReference type="EMBL" id="DWYR01000005">
    <property type="protein sequence ID" value="HJA98196.1"/>
    <property type="molecule type" value="Genomic_DNA"/>
</dbReference>
<evidence type="ECO:0000256" key="5">
    <source>
        <dbReference type="ARBA" id="ARBA00023295"/>
    </source>
</evidence>
<dbReference type="Gene3D" id="3.20.20.80">
    <property type="entry name" value="Glycosidases"/>
    <property type="match status" value="1"/>
</dbReference>
<evidence type="ECO:0000256" key="2">
    <source>
        <dbReference type="ARBA" id="ARBA00007401"/>
    </source>
</evidence>
<dbReference type="GO" id="GO:0004565">
    <property type="term" value="F:beta-galactosidase activity"/>
    <property type="evidence" value="ECO:0007669"/>
    <property type="project" value="UniProtKB-EC"/>
</dbReference>
<feature type="chain" id="PRO_5038570767" description="beta-galactosidase" evidence="6">
    <location>
        <begin position="19"/>
        <end position="442"/>
    </location>
</feature>
<keyword evidence="4" id="KW-0378">Hydrolase</keyword>
<dbReference type="Gene3D" id="2.60.40.10">
    <property type="entry name" value="Immunoglobulins"/>
    <property type="match status" value="1"/>
</dbReference>
<evidence type="ECO:0000313" key="9">
    <source>
        <dbReference type="EMBL" id="HJA98196.1"/>
    </source>
</evidence>
<feature type="signal peptide" evidence="6">
    <location>
        <begin position="1"/>
        <end position="18"/>
    </location>
</feature>
<accession>A0A9D2L243</accession>
<dbReference type="SUPFAM" id="SSF49303">
    <property type="entry name" value="beta-Galactosidase/glucuronidase domain"/>
    <property type="match status" value="1"/>
</dbReference>
<reference evidence="9" key="2">
    <citation type="submission" date="2021-04" db="EMBL/GenBank/DDBJ databases">
        <authorList>
            <person name="Gilroy R."/>
        </authorList>
    </citation>
    <scope>NUCLEOTIDE SEQUENCE</scope>
    <source>
        <strain evidence="9">CHK169-11906</strain>
    </source>
</reference>
<dbReference type="InterPro" id="IPR017853">
    <property type="entry name" value="GH"/>
</dbReference>
<protein>
    <recommendedName>
        <fullName evidence="3">beta-galactosidase</fullName>
        <ecNumber evidence="3">3.2.1.23</ecNumber>
    </recommendedName>
</protein>
<organism evidence="9 10">
    <name type="scientific">Candidatus Alistipes avicola</name>
    <dbReference type="NCBI Taxonomy" id="2838432"/>
    <lineage>
        <taxon>Bacteria</taxon>
        <taxon>Pseudomonadati</taxon>
        <taxon>Bacteroidota</taxon>
        <taxon>Bacteroidia</taxon>
        <taxon>Bacteroidales</taxon>
        <taxon>Rikenellaceae</taxon>
        <taxon>Alistipes</taxon>
    </lineage>
</organism>
<dbReference type="Pfam" id="PF02836">
    <property type="entry name" value="Glyco_hydro_2_C"/>
    <property type="match status" value="1"/>
</dbReference>
<name>A0A9D2L243_9BACT</name>
<keyword evidence="5" id="KW-0326">Glycosidase</keyword>
<sequence>MKGILTLAAISLLGTAAAQNYGSPELTEIGKEPPRTPFIVYSTAEEAAAGSHDTSKYLTPLTDWTKQTSELGTEFSTQFTVPFAWVNRQVLLHIGWASSDYEIKLNDKVVGYCQNGSAPADYNLTKQAEEGINRLTVTILDNPTSAPLESYRKPTTPSLGECYVMTQPTIRIRDIFTRTQKVGDKYNAEIGIVVKTDALNPKTAKIHYELLPPDTTVATYGNETITLDMRREDTIRIVASIPDTMLWSLRRPTLYTLNLKTQTEGRYTEYTSFKIGFRQVDIIMNELAVNGIGVDLKAIPLGESISAGKLREWKQKGYTLVFLPPGGVARELYDLCDQIGIYIVEQASIDTSNSGPSIRKEGNPSNDPVWGEAFLGRIEDSYHTSKLHPSVVIFSIANKSANGINLYEGYLHLKSLEKDRPIIYPDAEGQWNTDVLLLPEQE</sequence>
<gene>
    <name evidence="9" type="ORF">H9779_01160</name>
</gene>
<evidence type="ECO:0000256" key="1">
    <source>
        <dbReference type="ARBA" id="ARBA00001412"/>
    </source>
</evidence>
<dbReference type="InterPro" id="IPR006103">
    <property type="entry name" value="Glyco_hydro_2_cat"/>
</dbReference>
<evidence type="ECO:0000256" key="6">
    <source>
        <dbReference type="SAM" id="SignalP"/>
    </source>
</evidence>
<dbReference type="Proteomes" id="UP000824259">
    <property type="component" value="Unassembled WGS sequence"/>
</dbReference>
<dbReference type="Gene3D" id="2.60.120.260">
    <property type="entry name" value="Galactose-binding domain-like"/>
    <property type="match status" value="1"/>
</dbReference>
<dbReference type="InterPro" id="IPR036156">
    <property type="entry name" value="Beta-gal/glucu_dom_sf"/>
</dbReference>
<evidence type="ECO:0000259" key="8">
    <source>
        <dbReference type="Pfam" id="PF02836"/>
    </source>
</evidence>
<comment type="catalytic activity">
    <reaction evidence="1">
        <text>Hydrolysis of terminal non-reducing beta-D-galactose residues in beta-D-galactosides.</text>
        <dbReference type="EC" id="3.2.1.23"/>
    </reaction>
</comment>
<dbReference type="GO" id="GO:0005990">
    <property type="term" value="P:lactose catabolic process"/>
    <property type="evidence" value="ECO:0007669"/>
    <property type="project" value="TreeGrafter"/>
</dbReference>
<feature type="domain" description="Glycoside hydrolase family 2 catalytic" evidence="8">
    <location>
        <begin position="330"/>
        <end position="431"/>
    </location>
</feature>